<name>C0NT08_AJECG</name>
<dbReference type="AlphaFoldDB" id="C0NT08"/>
<protein>
    <submittedName>
        <fullName evidence="2">Uncharacterized protein</fullName>
    </submittedName>
</protein>
<reference evidence="2" key="1">
    <citation type="submission" date="2009-02" db="EMBL/GenBank/DDBJ databases">
        <title>The Genome Sequence of Ajellomyces capsulatus strain G186AR.</title>
        <authorList>
            <consortium name="The Broad Institute Genome Sequencing Platform"/>
            <person name="Champion M."/>
            <person name="Cuomo C."/>
            <person name="Ma L.-J."/>
            <person name="Henn M.R."/>
            <person name="Sil A."/>
            <person name="Goldman B."/>
            <person name="Young S.K."/>
            <person name="Kodira C.D."/>
            <person name="Zeng Q."/>
            <person name="Koehrsen M."/>
            <person name="Alvarado L."/>
            <person name="Berlin A."/>
            <person name="Borenstein D."/>
            <person name="Chen Z."/>
            <person name="Engels R."/>
            <person name="Freedman E."/>
            <person name="Gellesch M."/>
            <person name="Goldberg J."/>
            <person name="Griggs A."/>
            <person name="Gujja S."/>
            <person name="Heiman D."/>
            <person name="Hepburn T."/>
            <person name="Howarth C."/>
            <person name="Jen D."/>
            <person name="Larson L."/>
            <person name="Lewis B."/>
            <person name="Mehta T."/>
            <person name="Park D."/>
            <person name="Pearson M."/>
            <person name="Roberts A."/>
            <person name="Saif S."/>
            <person name="Shea T."/>
            <person name="Shenoy N."/>
            <person name="Sisk P."/>
            <person name="Stolte C."/>
            <person name="Sykes S."/>
            <person name="Walk T."/>
            <person name="White J."/>
            <person name="Yandava C."/>
            <person name="Klein B."/>
            <person name="McEwen J.G."/>
            <person name="Puccia R."/>
            <person name="Goldman G.H."/>
            <person name="Felipe M.S."/>
            <person name="Nino-Vega G."/>
            <person name="San-Blas G."/>
            <person name="Taylor J."/>
            <person name="Mendoza L."/>
            <person name="Galagan J."/>
            <person name="Nusbaum C."/>
            <person name="Birren B."/>
        </authorList>
    </citation>
    <scope>NUCLEOTIDE SEQUENCE</scope>
    <source>
        <strain evidence="2">G186AR</strain>
    </source>
</reference>
<accession>C0NT08</accession>
<keyword evidence="3" id="KW-1185">Reference proteome</keyword>
<sequence>MPRLRPEFFLIEFLLDPSFAGTSYGAIKSNCVHPIFPPRKLAGNVLDGSHRNRAKQAIQSGPAEVDLEDEKRRRETDLEAGLDYATSSVCPRFSIQRLDLGNCQKRDAAKMGQNNIFQDHFC</sequence>
<evidence type="ECO:0000313" key="2">
    <source>
        <dbReference type="EMBL" id="EEH05169.1"/>
    </source>
</evidence>
<dbReference type="GeneID" id="69039304"/>
<proteinExistence type="predicted"/>
<dbReference type="InParanoid" id="C0NT08"/>
<dbReference type="Proteomes" id="UP000001631">
    <property type="component" value="Unassembled WGS sequence"/>
</dbReference>
<feature type="region of interest" description="Disordered" evidence="1">
    <location>
        <begin position="51"/>
        <end position="74"/>
    </location>
</feature>
<evidence type="ECO:0000313" key="3">
    <source>
        <dbReference type="Proteomes" id="UP000001631"/>
    </source>
</evidence>
<gene>
    <name evidence="2" type="ORF">HCBG_06288</name>
</gene>
<organism evidence="2 3">
    <name type="scientific">Ajellomyces capsulatus (strain G186AR / H82 / ATCC MYA-2454 / RMSCC 2432)</name>
    <name type="common">Darling's disease fungus</name>
    <name type="synonym">Histoplasma capsulatum</name>
    <dbReference type="NCBI Taxonomy" id="447093"/>
    <lineage>
        <taxon>Eukaryota</taxon>
        <taxon>Fungi</taxon>
        <taxon>Dikarya</taxon>
        <taxon>Ascomycota</taxon>
        <taxon>Pezizomycotina</taxon>
        <taxon>Eurotiomycetes</taxon>
        <taxon>Eurotiomycetidae</taxon>
        <taxon>Onygenales</taxon>
        <taxon>Ajellomycetaceae</taxon>
        <taxon>Histoplasma</taxon>
    </lineage>
</organism>
<dbReference type="RefSeq" id="XP_045285650.1">
    <property type="nucleotide sequence ID" value="XM_045433337.1"/>
</dbReference>
<dbReference type="HOGENOM" id="CLU_2026051_0_0_1"/>
<evidence type="ECO:0000256" key="1">
    <source>
        <dbReference type="SAM" id="MobiDB-lite"/>
    </source>
</evidence>
<dbReference type="EMBL" id="GG663371">
    <property type="protein sequence ID" value="EEH05169.1"/>
    <property type="molecule type" value="Genomic_DNA"/>
</dbReference>